<keyword evidence="6" id="KW-0814">Transposable element</keyword>
<dbReference type="GO" id="GO:0004803">
    <property type="term" value="F:transposase activity"/>
    <property type="evidence" value="ECO:0007669"/>
    <property type="project" value="UniProtKB-UniRule"/>
</dbReference>
<evidence type="ECO:0000256" key="2">
    <source>
        <dbReference type="ARBA" id="ARBA00010961"/>
    </source>
</evidence>
<dbReference type="GO" id="GO:0006313">
    <property type="term" value="P:DNA transposition"/>
    <property type="evidence" value="ECO:0007669"/>
    <property type="project" value="UniProtKB-UniRule"/>
</dbReference>
<dbReference type="NCBIfam" id="NF033543">
    <property type="entry name" value="transpos_IS256"/>
    <property type="match status" value="1"/>
</dbReference>
<dbReference type="PANTHER" id="PTHR33217">
    <property type="entry name" value="TRANSPOSASE FOR INSERTION SEQUENCE ELEMENT IS1081"/>
    <property type="match status" value="1"/>
</dbReference>
<keyword evidence="5 6" id="KW-0233">DNA recombination</keyword>
<dbReference type="Pfam" id="PF00872">
    <property type="entry name" value="Transposase_mut"/>
    <property type="match status" value="1"/>
</dbReference>
<dbReference type="Proteomes" id="UP000606991">
    <property type="component" value="Unassembled WGS sequence"/>
</dbReference>
<accession>A0A934K0E4</accession>
<dbReference type="GO" id="GO:0003677">
    <property type="term" value="F:DNA binding"/>
    <property type="evidence" value="ECO:0007669"/>
    <property type="project" value="UniProtKB-UniRule"/>
</dbReference>
<dbReference type="RefSeq" id="WP_337311603.1">
    <property type="nucleotide sequence ID" value="NZ_JAEKNS010000093.1"/>
</dbReference>
<evidence type="ECO:0000256" key="3">
    <source>
        <dbReference type="ARBA" id="ARBA00022578"/>
    </source>
</evidence>
<dbReference type="PANTHER" id="PTHR33217:SF7">
    <property type="entry name" value="TRANSPOSASE FOR INSERTION SEQUENCE ELEMENT IS1081"/>
    <property type="match status" value="1"/>
</dbReference>
<dbReference type="InterPro" id="IPR001207">
    <property type="entry name" value="Transposase_mutator"/>
</dbReference>
<evidence type="ECO:0000313" key="7">
    <source>
        <dbReference type="EMBL" id="MBJ7594947.1"/>
    </source>
</evidence>
<dbReference type="AlphaFoldDB" id="A0A934K0E4"/>
<dbReference type="EMBL" id="JAEKNS010000093">
    <property type="protein sequence ID" value="MBJ7594947.1"/>
    <property type="molecule type" value="Genomic_DNA"/>
</dbReference>
<keyword evidence="4 6" id="KW-0238">DNA-binding</keyword>
<comment type="function">
    <text evidence="1 6">Required for the transposition of the insertion element.</text>
</comment>
<comment type="caution">
    <text evidence="7">The sequence shown here is derived from an EMBL/GenBank/DDBJ whole genome shotgun (WGS) entry which is preliminary data.</text>
</comment>
<organism evidence="7 8">
    <name type="scientific">Candidatus Aeolococcus gillhamiae</name>
    <dbReference type="NCBI Taxonomy" id="3127015"/>
    <lineage>
        <taxon>Bacteria</taxon>
        <taxon>Bacillati</taxon>
        <taxon>Candidatus Dormiibacterota</taxon>
        <taxon>Candidatus Dormibacteria</taxon>
        <taxon>Candidatus Aeolococcales</taxon>
        <taxon>Candidatus Aeolococcaceae</taxon>
        <taxon>Candidatus Aeolococcus</taxon>
    </lineage>
</organism>
<comment type="similarity">
    <text evidence="2 6">Belongs to the transposase mutator family.</text>
</comment>
<evidence type="ECO:0000256" key="6">
    <source>
        <dbReference type="RuleBase" id="RU365089"/>
    </source>
</evidence>
<evidence type="ECO:0000313" key="8">
    <source>
        <dbReference type="Proteomes" id="UP000606991"/>
    </source>
</evidence>
<name>A0A934K0E4_9BACT</name>
<reference evidence="7 8" key="1">
    <citation type="submission" date="2020-10" db="EMBL/GenBank/DDBJ databases">
        <title>Ca. Dormibacterota MAGs.</title>
        <authorList>
            <person name="Montgomery K."/>
        </authorList>
    </citation>
    <scope>NUCLEOTIDE SEQUENCE [LARGE SCALE GENOMIC DNA]</scope>
    <source>
        <strain evidence="7">SC8812_S17_18</strain>
    </source>
</reference>
<sequence length="407" mass="44900">MAQDRMTHQAVLNHLDGADADVLRRVLEHAMQRLIEAEAAAHIGASPHERTATRTTHRNGYRERILDTGSGRLELQIPKLRTGSFFPSLLEPRRRIDRALLAVVQEAYVLGISTRKVDDLMAALGGCSIGRTEVSRICALLDEELAEFRDRPLDEPYPYVWFDATYEKVRQGGRIVSQAAVVAVGVRDSGEKSVLGLAVGPSETEAFWVEFCRSLARRGLSGVQLVISDAHEGLRSALAQVFAGATWQRCKVHFLRNVASAVPKTHAPAVLAVVKSIFLQPTRETAKDAVAHALTVLEPRFPGVAAKLRAAEADVLAYLDFPVDHWRSISSTNAIERVNAELDRRAKVVGIFPNTASLMRLFTAVLQDQHDEWQDGRRHFSQQSMARLLHPDGPPLLTNPLTEGLAA</sequence>
<keyword evidence="3 6" id="KW-0815">Transposition</keyword>
<protein>
    <recommendedName>
        <fullName evidence="6">Mutator family transposase</fullName>
    </recommendedName>
</protein>
<evidence type="ECO:0000256" key="4">
    <source>
        <dbReference type="ARBA" id="ARBA00023125"/>
    </source>
</evidence>
<proteinExistence type="inferred from homology"/>
<evidence type="ECO:0000256" key="1">
    <source>
        <dbReference type="ARBA" id="ARBA00002190"/>
    </source>
</evidence>
<evidence type="ECO:0000256" key="5">
    <source>
        <dbReference type="ARBA" id="ARBA00023172"/>
    </source>
</evidence>
<gene>
    <name evidence="7" type="ORF">JF886_08835</name>
</gene>